<dbReference type="InterPro" id="IPR040676">
    <property type="entry name" value="DUF5641"/>
</dbReference>
<evidence type="ECO:0000313" key="2">
    <source>
        <dbReference type="EMBL" id="CAD7447481.1"/>
    </source>
</evidence>
<dbReference type="Pfam" id="PF18701">
    <property type="entry name" value="DUF5641"/>
    <property type="match status" value="1"/>
</dbReference>
<gene>
    <name evidence="2" type="ORF">TBIB3V08_LOCUS9794</name>
</gene>
<accession>A0A7R9F7T0</accession>
<dbReference type="EMBL" id="OD568935">
    <property type="protein sequence ID" value="CAD7447481.1"/>
    <property type="molecule type" value="Genomic_DNA"/>
</dbReference>
<sequence>MRLKEEERMQNDFEGNKLFWKWVKRTKQGVQGKTYDTQNERDGGANFVGACRQLSKLEEYLSSHAFTITLGNELASRHIEWKINPGGASRFGGVWESNVHCTGDHLKRLDYWKSWKAEYLHTLQSRAKWTVESIPMEKNTVVILLQDKIPPFQWLLVIGTELVFPACVVNGTGVSKTFQILYRNEEVLLNDVIMFRVHILVDSHKFQDRFCKMKTECSMEMREQVWRSVTFCQYDKWHRSV</sequence>
<dbReference type="PANTHER" id="PTHR47331:SF2">
    <property type="match status" value="1"/>
</dbReference>
<evidence type="ECO:0000259" key="1">
    <source>
        <dbReference type="Pfam" id="PF18701"/>
    </source>
</evidence>
<protein>
    <recommendedName>
        <fullName evidence="1">DUF5641 domain-containing protein</fullName>
    </recommendedName>
</protein>
<dbReference type="PANTHER" id="PTHR47331">
    <property type="entry name" value="PHD-TYPE DOMAIN-CONTAINING PROTEIN"/>
    <property type="match status" value="1"/>
</dbReference>
<reference evidence="2" key="1">
    <citation type="submission" date="2020-11" db="EMBL/GenBank/DDBJ databases">
        <authorList>
            <person name="Tran Van P."/>
        </authorList>
    </citation>
    <scope>NUCLEOTIDE SEQUENCE</scope>
</reference>
<organism evidence="2">
    <name type="scientific">Timema bartmani</name>
    <dbReference type="NCBI Taxonomy" id="61472"/>
    <lineage>
        <taxon>Eukaryota</taxon>
        <taxon>Metazoa</taxon>
        <taxon>Ecdysozoa</taxon>
        <taxon>Arthropoda</taxon>
        <taxon>Hexapoda</taxon>
        <taxon>Insecta</taxon>
        <taxon>Pterygota</taxon>
        <taxon>Neoptera</taxon>
        <taxon>Polyneoptera</taxon>
        <taxon>Phasmatodea</taxon>
        <taxon>Timematodea</taxon>
        <taxon>Timematoidea</taxon>
        <taxon>Timematidae</taxon>
        <taxon>Timema</taxon>
    </lineage>
</organism>
<name>A0A7R9F7T0_9NEOP</name>
<dbReference type="AlphaFoldDB" id="A0A7R9F7T0"/>
<proteinExistence type="predicted"/>
<feature type="domain" description="DUF5641" evidence="1">
    <location>
        <begin position="110"/>
        <end position="157"/>
    </location>
</feature>